<protein>
    <submittedName>
        <fullName evidence="1">DUF1643 domain-containing protein</fullName>
    </submittedName>
</protein>
<dbReference type="AlphaFoldDB" id="A0A554VJA4"/>
<sequence length="206" mass="24219">MQENFHITGFFYEKEGFKFREFLNIKHLSCTKTNPDLMVIMMNPGSSKPLDGIDNNNKISEAKPDNTQDQIMRIMLHFGYEYSRILNLSDLRESKSKKFYLKVIELEKKKIDHSIFDKSRAKDFENLFVYGVPVLYAWGVSYKLRKLALKAIEKSGNTPSHGWRKEGTEWGYYHPLPPDRNKQKKWIAKITEAINTDKKYPEKTTI</sequence>
<dbReference type="RefSeq" id="WP_143916940.1">
    <property type="nucleotide sequence ID" value="NZ_CANMXV010000043.1"/>
</dbReference>
<dbReference type="OrthoDB" id="8478178at2"/>
<dbReference type="Pfam" id="PF07799">
    <property type="entry name" value="DUF1643"/>
    <property type="match status" value="1"/>
</dbReference>
<evidence type="ECO:0000313" key="2">
    <source>
        <dbReference type="Proteomes" id="UP000318833"/>
    </source>
</evidence>
<keyword evidence="2" id="KW-1185">Reference proteome</keyword>
<dbReference type="Proteomes" id="UP000318833">
    <property type="component" value="Unassembled WGS sequence"/>
</dbReference>
<gene>
    <name evidence="1" type="ORF">FOF46_14470</name>
</gene>
<organism evidence="1 2">
    <name type="scientific">Aquimarina algiphila</name>
    <dbReference type="NCBI Taxonomy" id="2047982"/>
    <lineage>
        <taxon>Bacteria</taxon>
        <taxon>Pseudomonadati</taxon>
        <taxon>Bacteroidota</taxon>
        <taxon>Flavobacteriia</taxon>
        <taxon>Flavobacteriales</taxon>
        <taxon>Flavobacteriaceae</taxon>
        <taxon>Aquimarina</taxon>
    </lineage>
</organism>
<evidence type="ECO:0000313" key="1">
    <source>
        <dbReference type="EMBL" id="TSE07926.1"/>
    </source>
</evidence>
<comment type="caution">
    <text evidence="1">The sequence shown here is derived from an EMBL/GenBank/DDBJ whole genome shotgun (WGS) entry which is preliminary data.</text>
</comment>
<reference evidence="1 2" key="1">
    <citation type="submission" date="2019-07" db="EMBL/GenBank/DDBJ databases">
        <title>The draft genome sequence of Aquimarina algiphila M91.</title>
        <authorList>
            <person name="Meng X."/>
        </authorList>
    </citation>
    <scope>NUCLEOTIDE SEQUENCE [LARGE SCALE GENOMIC DNA]</scope>
    <source>
        <strain evidence="1 2">M91</strain>
    </source>
</reference>
<accession>A0A554VJA4</accession>
<proteinExistence type="predicted"/>
<dbReference type="EMBL" id="VLNR01000028">
    <property type="protein sequence ID" value="TSE07926.1"/>
    <property type="molecule type" value="Genomic_DNA"/>
</dbReference>
<dbReference type="InterPro" id="IPR012441">
    <property type="entry name" value="DUF1643"/>
</dbReference>
<name>A0A554VJA4_9FLAO</name>